<name>A0A834YPF2_TETSI</name>
<protein>
    <recommendedName>
        <fullName evidence="1">HVA22-like protein</fullName>
    </recommendedName>
</protein>
<evidence type="ECO:0000313" key="2">
    <source>
        <dbReference type="EMBL" id="KAF8390675.1"/>
    </source>
</evidence>
<sequence length="155" mass="18406">MKFSSSHPVCGLNWPVDTPGREDLVSLFLQKSLFLLFHYSGKYRKMPRYWTLLTYVHTLAGPLVMLMYPLYASIRAIESTSKVDDEQWLAYWIVYSFLTLVEMVFEPVLAWIPIWYEVKLGLIVWLALPQFRGAAFIYERYVREQLKKYSGRYEN</sequence>
<keyword evidence="3" id="KW-1185">Reference proteome</keyword>
<dbReference type="Pfam" id="PF03134">
    <property type="entry name" value="TB2_DP1_HVA22"/>
    <property type="match status" value="1"/>
</dbReference>
<gene>
    <name evidence="2" type="ORF">HHK36_025202</name>
</gene>
<proteinExistence type="inferred from homology"/>
<dbReference type="AlphaFoldDB" id="A0A834YPF2"/>
<dbReference type="Proteomes" id="UP000655225">
    <property type="component" value="Unassembled WGS sequence"/>
</dbReference>
<dbReference type="GO" id="GO:0016020">
    <property type="term" value="C:membrane"/>
    <property type="evidence" value="ECO:0007669"/>
    <property type="project" value="UniProtKB-SubCell"/>
</dbReference>
<dbReference type="PANTHER" id="PTHR12300">
    <property type="entry name" value="HVA22-LIKE PROTEINS"/>
    <property type="match status" value="1"/>
</dbReference>
<feature type="transmembrane region" description="Helical" evidence="1">
    <location>
        <begin position="89"/>
        <end position="114"/>
    </location>
</feature>
<organism evidence="2 3">
    <name type="scientific">Tetracentron sinense</name>
    <name type="common">Spur-leaf</name>
    <dbReference type="NCBI Taxonomy" id="13715"/>
    <lineage>
        <taxon>Eukaryota</taxon>
        <taxon>Viridiplantae</taxon>
        <taxon>Streptophyta</taxon>
        <taxon>Embryophyta</taxon>
        <taxon>Tracheophyta</taxon>
        <taxon>Spermatophyta</taxon>
        <taxon>Magnoliopsida</taxon>
        <taxon>Trochodendrales</taxon>
        <taxon>Trochodendraceae</taxon>
        <taxon>Tetracentron</taxon>
    </lineage>
</organism>
<evidence type="ECO:0000256" key="1">
    <source>
        <dbReference type="RuleBase" id="RU362006"/>
    </source>
</evidence>
<dbReference type="OMA" id="KPKVEHQ"/>
<evidence type="ECO:0000313" key="3">
    <source>
        <dbReference type="Proteomes" id="UP000655225"/>
    </source>
</evidence>
<dbReference type="InterPro" id="IPR004345">
    <property type="entry name" value="TB2_DP1_HVA22"/>
</dbReference>
<accession>A0A834YPF2</accession>
<keyword evidence="1" id="KW-0812">Transmembrane</keyword>
<dbReference type="EMBL" id="JABCRI010000018">
    <property type="protein sequence ID" value="KAF8390675.1"/>
    <property type="molecule type" value="Genomic_DNA"/>
</dbReference>
<reference evidence="2 3" key="1">
    <citation type="submission" date="2020-04" db="EMBL/GenBank/DDBJ databases">
        <title>Plant Genome Project.</title>
        <authorList>
            <person name="Zhang R.-G."/>
        </authorList>
    </citation>
    <scope>NUCLEOTIDE SEQUENCE [LARGE SCALE GENOMIC DNA]</scope>
    <source>
        <strain evidence="2">YNK0</strain>
        <tissue evidence="2">Leaf</tissue>
    </source>
</reference>
<comment type="caution">
    <text evidence="2">The sequence shown here is derived from an EMBL/GenBank/DDBJ whole genome shotgun (WGS) entry which is preliminary data.</text>
</comment>
<keyword evidence="1" id="KW-0472">Membrane</keyword>
<comment type="subcellular location">
    <subcellularLocation>
        <location evidence="1">Membrane</location>
        <topology evidence="1">Multi-pass membrane protein</topology>
    </subcellularLocation>
</comment>
<dbReference type="PANTHER" id="PTHR12300:SF139">
    <property type="entry name" value="HVA22-LIKE PROTEIN E"/>
    <property type="match status" value="1"/>
</dbReference>
<feature type="transmembrane region" description="Helical" evidence="1">
    <location>
        <begin position="49"/>
        <end position="68"/>
    </location>
</feature>
<keyword evidence="1" id="KW-1133">Transmembrane helix</keyword>
<dbReference type="OrthoDB" id="10009287at2759"/>
<comment type="similarity">
    <text evidence="1">Belongs to the DP1 family.</text>
</comment>